<dbReference type="Proteomes" id="UP001596990">
    <property type="component" value="Unassembled WGS sequence"/>
</dbReference>
<evidence type="ECO:0000313" key="2">
    <source>
        <dbReference type="Proteomes" id="UP001596990"/>
    </source>
</evidence>
<dbReference type="SUPFAM" id="SSF101386">
    <property type="entry name" value="all-alpha NTP pyrophosphatases"/>
    <property type="match status" value="1"/>
</dbReference>
<dbReference type="RefSeq" id="WP_386063535.1">
    <property type="nucleotide sequence ID" value="NZ_JBHTKL010000006.1"/>
</dbReference>
<protein>
    <submittedName>
        <fullName evidence="1">Phosphoribosyl-ATP pyrophosphohydrolase</fullName>
    </submittedName>
</protein>
<reference evidence="2" key="1">
    <citation type="journal article" date="2019" name="Int. J. Syst. Evol. Microbiol.">
        <title>The Global Catalogue of Microorganisms (GCM) 10K type strain sequencing project: providing services to taxonomists for standard genome sequencing and annotation.</title>
        <authorList>
            <consortium name="The Broad Institute Genomics Platform"/>
            <consortium name="The Broad Institute Genome Sequencing Center for Infectious Disease"/>
            <person name="Wu L."/>
            <person name="Ma J."/>
        </authorList>
    </citation>
    <scope>NUCLEOTIDE SEQUENCE [LARGE SCALE GENOMIC DNA]</scope>
    <source>
        <strain evidence="2">CCUG 56607</strain>
    </source>
</reference>
<keyword evidence="2" id="KW-1185">Reference proteome</keyword>
<organism evidence="1 2">
    <name type="scientific">Thalassobacillus hwangdonensis</name>
    <dbReference type="NCBI Taxonomy" id="546108"/>
    <lineage>
        <taxon>Bacteria</taxon>
        <taxon>Bacillati</taxon>
        <taxon>Bacillota</taxon>
        <taxon>Bacilli</taxon>
        <taxon>Bacillales</taxon>
        <taxon>Bacillaceae</taxon>
        <taxon>Thalassobacillus</taxon>
    </lineage>
</organism>
<name>A0ABW3L572_9BACI</name>
<dbReference type="CDD" id="cd11532">
    <property type="entry name" value="NTP-PPase_COG4997"/>
    <property type="match status" value="1"/>
</dbReference>
<comment type="caution">
    <text evidence="1">The sequence shown here is derived from an EMBL/GenBank/DDBJ whole genome shotgun (WGS) entry which is preliminary data.</text>
</comment>
<gene>
    <name evidence="1" type="ORF">ACFQ2J_17310</name>
</gene>
<proteinExistence type="predicted"/>
<dbReference type="EMBL" id="JBHTKL010000006">
    <property type="protein sequence ID" value="MFD1020951.1"/>
    <property type="molecule type" value="Genomic_DNA"/>
</dbReference>
<accession>A0ABW3L572</accession>
<sequence length="107" mass="12487">MPIYNKLVRDRIPEIIIQNGKILQTRRLSTLEYQTELRKKLLEEVDEYLDVNENKAAVEELADIMELVSALAKQHDSSIEEVEKVRKKKAQERGAFNDQVFLESVED</sequence>
<evidence type="ECO:0000313" key="1">
    <source>
        <dbReference type="EMBL" id="MFD1020951.1"/>
    </source>
</evidence>
<dbReference type="InterPro" id="IPR038735">
    <property type="entry name" value="MSMEG_1276-like_NTP-PPase_dom"/>
</dbReference>